<evidence type="ECO:0000313" key="3">
    <source>
        <dbReference type="Proteomes" id="UP001058682"/>
    </source>
</evidence>
<evidence type="ECO:0008006" key="4">
    <source>
        <dbReference type="Google" id="ProtNLM"/>
    </source>
</evidence>
<protein>
    <recommendedName>
        <fullName evidence="4">Outer membrane protein beta-barrel domain-containing protein</fullName>
    </recommendedName>
</protein>
<evidence type="ECO:0000313" key="2">
    <source>
        <dbReference type="EMBL" id="UTY34402.1"/>
    </source>
</evidence>
<gene>
    <name evidence="2" type="ORF">E4N74_10625</name>
</gene>
<dbReference type="Proteomes" id="UP001058682">
    <property type="component" value="Chromosome"/>
</dbReference>
<name>A0AAE9MV89_9SPIR</name>
<feature type="signal peptide" evidence="1">
    <location>
        <begin position="1"/>
        <end position="20"/>
    </location>
</feature>
<proteinExistence type="predicted"/>
<reference evidence="2" key="1">
    <citation type="submission" date="2019-04" db="EMBL/GenBank/DDBJ databases">
        <title>Whole genome sequencing of oral phylogroup 2 treponemes.</title>
        <authorList>
            <person name="Chan Y."/>
            <person name="Zeng H.H."/>
            <person name="Yu X.L."/>
            <person name="Leung W.K."/>
            <person name="Watt R.M."/>
        </authorList>
    </citation>
    <scope>NUCLEOTIDE SEQUENCE</scope>
    <source>
        <strain evidence="2">OMZ 835</strain>
    </source>
</reference>
<sequence length="235" mass="25386">MKHKKMILILIISATSVAFAFADIAISFGPAFTNYFVHTKNDGNFDTFSADVKNALKNAKEEKNNAAGAAVDLRAGIFYLMTQIAFPGQNHSQLVKGATSEKDKFLVKNAFILDSQLGVGITLLKNTPFNLFLGGGIGLNAMKATQSLSIANQNVSYDKLDVMFGMGVNVLASYYFTNIIGIYAGVADTVYFAPLKVQKTFKVGDQEYTVSNTSGNIKDVIANSVNLKLGLSIRL</sequence>
<dbReference type="RefSeq" id="WP_255817540.1">
    <property type="nucleotide sequence ID" value="NZ_CP038804.1"/>
</dbReference>
<organism evidence="2 3">
    <name type="scientific">Treponema putidum</name>
    <dbReference type="NCBI Taxonomy" id="221027"/>
    <lineage>
        <taxon>Bacteria</taxon>
        <taxon>Pseudomonadati</taxon>
        <taxon>Spirochaetota</taxon>
        <taxon>Spirochaetia</taxon>
        <taxon>Spirochaetales</taxon>
        <taxon>Treponemataceae</taxon>
        <taxon>Treponema</taxon>
    </lineage>
</organism>
<accession>A0AAE9MV89</accession>
<feature type="chain" id="PRO_5041923949" description="Outer membrane protein beta-barrel domain-containing protein" evidence="1">
    <location>
        <begin position="21"/>
        <end position="235"/>
    </location>
</feature>
<dbReference type="AlphaFoldDB" id="A0AAE9MV89"/>
<dbReference type="EMBL" id="CP038804">
    <property type="protein sequence ID" value="UTY34402.1"/>
    <property type="molecule type" value="Genomic_DNA"/>
</dbReference>
<evidence type="ECO:0000256" key="1">
    <source>
        <dbReference type="SAM" id="SignalP"/>
    </source>
</evidence>
<keyword evidence="1" id="KW-0732">Signal</keyword>